<feature type="transmembrane region" description="Helical" evidence="1">
    <location>
        <begin position="20"/>
        <end position="40"/>
    </location>
</feature>
<dbReference type="Proteomes" id="UP001319921">
    <property type="component" value="Chromosome"/>
</dbReference>
<dbReference type="EMBL" id="AP025226">
    <property type="protein sequence ID" value="BDB98180.1"/>
    <property type="molecule type" value="Genomic_DNA"/>
</dbReference>
<dbReference type="RefSeq" id="WP_229572103.1">
    <property type="nucleotide sequence ID" value="NZ_AP025226.1"/>
</dbReference>
<dbReference type="AlphaFoldDB" id="A0AAQ4CQU9"/>
<organism evidence="2 3">
    <name type="scientific">Saccharolobus caldissimus</name>
    <dbReference type="NCBI Taxonomy" id="1702097"/>
    <lineage>
        <taxon>Archaea</taxon>
        <taxon>Thermoproteota</taxon>
        <taxon>Thermoprotei</taxon>
        <taxon>Sulfolobales</taxon>
        <taxon>Sulfolobaceae</taxon>
        <taxon>Saccharolobus</taxon>
    </lineage>
</organism>
<keyword evidence="1" id="KW-1133">Transmembrane helix</keyword>
<evidence type="ECO:0000313" key="2">
    <source>
        <dbReference type="EMBL" id="BDB98180.1"/>
    </source>
</evidence>
<evidence type="ECO:0000256" key="1">
    <source>
        <dbReference type="SAM" id="Phobius"/>
    </source>
</evidence>
<evidence type="ECO:0000313" key="3">
    <source>
        <dbReference type="Proteomes" id="UP001319921"/>
    </source>
</evidence>
<name>A0AAQ4CQU9_9CREN</name>
<dbReference type="GeneID" id="68865935"/>
<gene>
    <name evidence="2" type="ORF">SACC_11970</name>
</gene>
<accession>A0AAQ4CQU9</accession>
<keyword evidence="1" id="KW-0812">Transmembrane</keyword>
<reference evidence="2 3" key="1">
    <citation type="journal article" date="2022" name="Microbiol. Resour. Announc.">
        <title>Complete Genome Sequence of the Hyperthermophilic and Acidophilic Archaeon Saccharolobus caldissimus Strain HS-3T.</title>
        <authorList>
            <person name="Sakai H.D."/>
            <person name="Kurosawa N."/>
        </authorList>
    </citation>
    <scope>NUCLEOTIDE SEQUENCE [LARGE SCALE GENOMIC DNA]</scope>
    <source>
        <strain evidence="2 3">JCM32116</strain>
    </source>
</reference>
<feature type="transmembrane region" description="Helical" evidence="1">
    <location>
        <begin position="47"/>
        <end position="68"/>
    </location>
</feature>
<keyword evidence="3" id="KW-1185">Reference proteome</keyword>
<dbReference type="KEGG" id="scas:SACC_11970"/>
<sequence length="81" mass="8650">MSENEGWTLHKGLINVSDTIVYILGWVILLLGFGIDVIGVQSHNANIVAIGIAVNWIGILIGIFSGVIGNRRIPPGYGEHG</sequence>
<proteinExistence type="predicted"/>
<keyword evidence="1" id="KW-0472">Membrane</keyword>
<protein>
    <submittedName>
        <fullName evidence="2">Uncharacterized protein</fullName>
    </submittedName>
</protein>